<organism evidence="2 3">
    <name type="scientific">Candidatus Buchananbacteria bacterium RIFCSPHIGHO2_01_FULL_39_14</name>
    <dbReference type="NCBI Taxonomy" id="1797532"/>
    <lineage>
        <taxon>Bacteria</taxon>
        <taxon>Candidatus Buchananiibacteriota</taxon>
    </lineage>
</organism>
<dbReference type="InterPro" id="IPR013974">
    <property type="entry name" value="SAF"/>
</dbReference>
<protein>
    <submittedName>
        <fullName evidence="2">N-acetylneuraminate synthase</fullName>
    </submittedName>
</protein>
<proteinExistence type="predicted"/>
<dbReference type="Gene3D" id="3.90.1210.10">
    <property type="entry name" value="Antifreeze-like/N-acetylneuraminic acid synthase C-terminal domain"/>
    <property type="match status" value="1"/>
</dbReference>
<dbReference type="GO" id="GO:0016051">
    <property type="term" value="P:carbohydrate biosynthetic process"/>
    <property type="evidence" value="ECO:0007669"/>
    <property type="project" value="InterPro"/>
</dbReference>
<evidence type="ECO:0000313" key="3">
    <source>
        <dbReference type="Proteomes" id="UP000178930"/>
    </source>
</evidence>
<dbReference type="SUPFAM" id="SSF51269">
    <property type="entry name" value="AFP III-like domain"/>
    <property type="match status" value="1"/>
</dbReference>
<comment type="caution">
    <text evidence="2">The sequence shown here is derived from an EMBL/GenBank/DDBJ whole genome shotgun (WGS) entry which is preliminary data.</text>
</comment>
<dbReference type="STRING" id="1797532.A2729_04165"/>
<dbReference type="PANTHER" id="PTHR42966:SF1">
    <property type="entry name" value="SIALIC ACID SYNTHASE"/>
    <property type="match status" value="1"/>
</dbReference>
<dbReference type="PANTHER" id="PTHR42966">
    <property type="entry name" value="N-ACETYLNEURAMINATE SYNTHASE"/>
    <property type="match status" value="1"/>
</dbReference>
<dbReference type="SUPFAM" id="SSF51569">
    <property type="entry name" value="Aldolase"/>
    <property type="match status" value="1"/>
</dbReference>
<reference evidence="2 3" key="1">
    <citation type="journal article" date="2016" name="Nat. Commun.">
        <title>Thousands of microbial genomes shed light on interconnected biogeochemical processes in an aquifer system.</title>
        <authorList>
            <person name="Anantharaman K."/>
            <person name="Brown C.T."/>
            <person name="Hug L.A."/>
            <person name="Sharon I."/>
            <person name="Castelle C.J."/>
            <person name="Probst A.J."/>
            <person name="Thomas B.C."/>
            <person name="Singh A."/>
            <person name="Wilkins M.J."/>
            <person name="Karaoz U."/>
            <person name="Brodie E.L."/>
            <person name="Williams K.H."/>
            <person name="Hubbard S.S."/>
            <person name="Banfield J.F."/>
        </authorList>
    </citation>
    <scope>NUCLEOTIDE SEQUENCE [LARGE SCALE GENOMIC DNA]</scope>
</reference>
<dbReference type="AlphaFoldDB" id="A0A1G1Y059"/>
<sequence length="351" mass="39267">MIIKIGKKIIGKNYPVFIVAELGINHNGRVALAKKMMLAAKKAGADACKLQSFVTKDFVGDQKLKYTYISQGKKITESQYQMFKRYELSQKIQKELFNYAKKIGIILFSTPQDNDFKMVDFLCSKTINMPSIKVGSDDLTNLAMLTYYAKKKKPLIISTGMADLGEIKDAVEAIQKYNKKLAILKCTSLYPTPAREANLNQILTLKKMFPQLIIGYSDHTIGSLAAVMATALGAKMIEKHFTLNKNLPGPDHRFSADPKELSDLVKNVRAAELMLGKKEFILSAEELKMKKIARRSVIADRDIKKGQKIKTSDLVVKRPGTGLPPKYLSKIVGKIAKRNIESGKIINLKDF</sequence>
<dbReference type="Gene3D" id="3.20.20.70">
    <property type="entry name" value="Aldolase class I"/>
    <property type="match status" value="1"/>
</dbReference>
<accession>A0A1G1Y059</accession>
<gene>
    <name evidence="2" type="ORF">A2729_04165</name>
</gene>
<dbReference type="InterPro" id="IPR006190">
    <property type="entry name" value="SAF_AFP_Neu5Ac"/>
</dbReference>
<feature type="domain" description="AFP-like" evidence="1">
    <location>
        <begin position="296"/>
        <end position="351"/>
    </location>
</feature>
<dbReference type="GO" id="GO:0047444">
    <property type="term" value="F:N-acylneuraminate-9-phosphate synthase activity"/>
    <property type="evidence" value="ECO:0007669"/>
    <property type="project" value="TreeGrafter"/>
</dbReference>
<evidence type="ECO:0000259" key="1">
    <source>
        <dbReference type="PROSITE" id="PS50844"/>
    </source>
</evidence>
<dbReference type="Pfam" id="PF03102">
    <property type="entry name" value="NeuB"/>
    <property type="match status" value="1"/>
</dbReference>
<dbReference type="PROSITE" id="PS50844">
    <property type="entry name" value="AFP_LIKE"/>
    <property type="match status" value="1"/>
</dbReference>
<dbReference type="InterPro" id="IPR036732">
    <property type="entry name" value="AFP_Neu5c_C_sf"/>
</dbReference>
<dbReference type="EMBL" id="MHIB01000009">
    <property type="protein sequence ID" value="OGY44947.1"/>
    <property type="molecule type" value="Genomic_DNA"/>
</dbReference>
<dbReference type="CDD" id="cd11615">
    <property type="entry name" value="SAF_NeuB_like"/>
    <property type="match status" value="1"/>
</dbReference>
<dbReference type="SMART" id="SM00858">
    <property type="entry name" value="SAF"/>
    <property type="match status" value="1"/>
</dbReference>
<dbReference type="Proteomes" id="UP000178930">
    <property type="component" value="Unassembled WGS sequence"/>
</dbReference>
<dbReference type="InterPro" id="IPR013132">
    <property type="entry name" value="PseI/NeuA/B-like_N"/>
</dbReference>
<dbReference type="InterPro" id="IPR051690">
    <property type="entry name" value="PseI-like"/>
</dbReference>
<name>A0A1G1Y059_9BACT</name>
<dbReference type="InterPro" id="IPR057736">
    <property type="entry name" value="SAF_PseI/NeuA/NeuB"/>
</dbReference>
<dbReference type="Pfam" id="PF08666">
    <property type="entry name" value="SAF"/>
    <property type="match status" value="1"/>
</dbReference>
<dbReference type="InterPro" id="IPR013785">
    <property type="entry name" value="Aldolase_TIM"/>
</dbReference>
<evidence type="ECO:0000313" key="2">
    <source>
        <dbReference type="EMBL" id="OGY44947.1"/>
    </source>
</evidence>